<keyword evidence="5" id="KW-1185">Reference proteome</keyword>
<dbReference type="GO" id="GO:0006152">
    <property type="term" value="P:purine nucleoside catabolic process"/>
    <property type="evidence" value="ECO:0007669"/>
    <property type="project" value="TreeGrafter"/>
</dbReference>
<sequence length="305" mass="33781">MPLSEATRLKMLVPPAGRLRCVLDTDTYNEIDDQFALVQMLLSPERFDLQAIYAAPFHNDRCGSPGEGMELSYQEVLRLLDRLDVKPDGLVHRGVTDYVGPGKTAQRAAAVDDLIARARSGSSDDPLYVIAIAAISNVASALIQAPDIADKMVVIWLGGHALDWPDQQEFNLRQDVGGVQVLYDSGVPLVLVPCMGSVSHLHSTIPEIENHVEPHGEIGRFLAMRFKEYVTGNGVGWSKEIWDMAPVGWLLDPAWAPSVLVPTPIMTQDTTYSVDRSRHLMRYVTFVRRDPIFQDFFAKLAARAA</sequence>
<protein>
    <submittedName>
        <fullName evidence="4">Nucleoside hydrolase</fullName>
    </submittedName>
</protein>
<comment type="caution">
    <text evidence="4">The sequence shown here is derived from an EMBL/GenBank/DDBJ whole genome shotgun (WGS) entry which is preliminary data.</text>
</comment>
<keyword evidence="1 4" id="KW-0378">Hydrolase</keyword>
<dbReference type="Gene3D" id="3.90.245.10">
    <property type="entry name" value="Ribonucleoside hydrolase-like"/>
    <property type="match status" value="1"/>
</dbReference>
<name>A0A934MNL9_9HYPH</name>
<organism evidence="4 5">
    <name type="scientific">Devosia sediminis</name>
    <dbReference type="NCBI Taxonomy" id="2798801"/>
    <lineage>
        <taxon>Bacteria</taxon>
        <taxon>Pseudomonadati</taxon>
        <taxon>Pseudomonadota</taxon>
        <taxon>Alphaproteobacteria</taxon>
        <taxon>Hyphomicrobiales</taxon>
        <taxon>Devosiaceae</taxon>
        <taxon>Devosia</taxon>
    </lineage>
</organism>
<dbReference type="InterPro" id="IPR023186">
    <property type="entry name" value="IUNH"/>
</dbReference>
<evidence type="ECO:0000259" key="3">
    <source>
        <dbReference type="Pfam" id="PF01156"/>
    </source>
</evidence>
<evidence type="ECO:0000256" key="1">
    <source>
        <dbReference type="ARBA" id="ARBA00022801"/>
    </source>
</evidence>
<dbReference type="GO" id="GO:0005829">
    <property type="term" value="C:cytosol"/>
    <property type="evidence" value="ECO:0007669"/>
    <property type="project" value="TreeGrafter"/>
</dbReference>
<dbReference type="GO" id="GO:0008477">
    <property type="term" value="F:purine nucleosidase activity"/>
    <property type="evidence" value="ECO:0007669"/>
    <property type="project" value="TreeGrafter"/>
</dbReference>
<evidence type="ECO:0000313" key="4">
    <source>
        <dbReference type="EMBL" id="MBJ3786931.1"/>
    </source>
</evidence>
<proteinExistence type="predicted"/>
<dbReference type="Pfam" id="PF01156">
    <property type="entry name" value="IU_nuc_hydro"/>
    <property type="match status" value="1"/>
</dbReference>
<dbReference type="InterPro" id="IPR001910">
    <property type="entry name" value="Inosine/uridine_hydrolase_dom"/>
</dbReference>
<dbReference type="PANTHER" id="PTHR12304:SF4">
    <property type="entry name" value="URIDINE NUCLEOSIDASE"/>
    <property type="match status" value="1"/>
</dbReference>
<evidence type="ECO:0000256" key="2">
    <source>
        <dbReference type="ARBA" id="ARBA00023295"/>
    </source>
</evidence>
<keyword evidence="2" id="KW-0326">Glycosidase</keyword>
<dbReference type="EMBL" id="JAEKMH010000006">
    <property type="protein sequence ID" value="MBJ3786931.1"/>
    <property type="molecule type" value="Genomic_DNA"/>
</dbReference>
<dbReference type="PANTHER" id="PTHR12304">
    <property type="entry name" value="INOSINE-URIDINE PREFERRING NUCLEOSIDE HYDROLASE"/>
    <property type="match status" value="1"/>
</dbReference>
<reference evidence="4" key="1">
    <citation type="submission" date="2020-12" db="EMBL/GenBank/DDBJ databases">
        <title>Devosia sp. MSA67 isolated from Mo River.</title>
        <authorList>
            <person name="Ma F."/>
            <person name="Zi Z."/>
        </authorList>
    </citation>
    <scope>NUCLEOTIDE SEQUENCE</scope>
    <source>
        <strain evidence="4">MSA67</strain>
    </source>
</reference>
<evidence type="ECO:0000313" key="5">
    <source>
        <dbReference type="Proteomes" id="UP000602124"/>
    </source>
</evidence>
<dbReference type="AlphaFoldDB" id="A0A934MNL9"/>
<gene>
    <name evidence="4" type="ORF">JEQ47_19565</name>
</gene>
<dbReference type="Proteomes" id="UP000602124">
    <property type="component" value="Unassembled WGS sequence"/>
</dbReference>
<dbReference type="SUPFAM" id="SSF53590">
    <property type="entry name" value="Nucleoside hydrolase"/>
    <property type="match status" value="1"/>
</dbReference>
<accession>A0A934MNL9</accession>
<feature type="domain" description="Inosine/uridine-preferring nucleoside hydrolase" evidence="3">
    <location>
        <begin position="99"/>
        <end position="256"/>
    </location>
</feature>
<dbReference type="InterPro" id="IPR036452">
    <property type="entry name" value="Ribo_hydro-like"/>
</dbReference>